<organism evidence="1 2">
    <name type="scientific">Acinetobacter tjernbergiae DSM 14971 = CIP 107465</name>
    <dbReference type="NCBI Taxonomy" id="1120928"/>
    <lineage>
        <taxon>Bacteria</taxon>
        <taxon>Pseudomonadati</taxon>
        <taxon>Pseudomonadota</taxon>
        <taxon>Gammaproteobacteria</taxon>
        <taxon>Moraxellales</taxon>
        <taxon>Moraxellaceae</taxon>
        <taxon>Acinetobacter</taxon>
    </lineage>
</organism>
<protein>
    <submittedName>
        <fullName evidence="1">Uncharacterized protein</fullName>
    </submittedName>
</protein>
<dbReference type="EMBL" id="AYEV01000007">
    <property type="protein sequence ID" value="ESK56606.1"/>
    <property type="molecule type" value="Genomic_DNA"/>
</dbReference>
<keyword evidence="2" id="KW-1185">Reference proteome</keyword>
<accession>V2V6W1</accession>
<dbReference type="PATRIC" id="fig|1120928.5.peg.964"/>
<gene>
    <name evidence="1" type="ORF">F990_00940</name>
</gene>
<dbReference type="Proteomes" id="UP000017404">
    <property type="component" value="Unassembled WGS sequence"/>
</dbReference>
<dbReference type="RefSeq" id="WP_018677261.1">
    <property type="nucleotide sequence ID" value="NZ_AYEV01000007.1"/>
</dbReference>
<sequence>MQQNQIRIERLESSILAISPIQQTNALIILTEQAHLYHYEVELQQLKHIALIKLPDLVNEKKDGYKQSEYRLHSSMNGLYVAVVVDYGQFGIILNTETGNIILRLDGKNYHKDTVPFSIAFTRIQDEDIVIYRSDWNRLETFNLTNNKSTTHRNIASHDEQNEPEHYLDYFHGALYVSPNGLHILDDGWIWHPIGIPRTWSLSEWLNKNAFESEDGASLQKLCYRENWDLPLCWLDNDTIALWHIEL</sequence>
<dbReference type="AlphaFoldDB" id="V2V6W1"/>
<evidence type="ECO:0000313" key="1">
    <source>
        <dbReference type="EMBL" id="ESK56606.1"/>
    </source>
</evidence>
<reference evidence="1 2" key="1">
    <citation type="submission" date="2013-10" db="EMBL/GenBank/DDBJ databases">
        <title>The Genome Sequence of Acinetobacter tjernbergiae CIP107465.</title>
        <authorList>
            <consortium name="The Broad Institute Genomics Platform"/>
            <consortium name="The Broad Institute Genome Sequencing Center for Infectious Disease"/>
            <person name="Cerqueira G."/>
            <person name="Feldgarden M."/>
            <person name="Courvalin P."/>
            <person name="Grillot-Courvalin C."/>
            <person name="Clermont D."/>
            <person name="Rocha E."/>
            <person name="Yoon E.-J."/>
            <person name="Nemec A."/>
            <person name="Young S.K."/>
            <person name="Zeng Q."/>
            <person name="Gargeya S."/>
            <person name="Fitzgerald M."/>
            <person name="Abouelleil A."/>
            <person name="Alvarado L."/>
            <person name="Berlin A.M."/>
            <person name="Chapman S.B."/>
            <person name="Gainer-Dewar J."/>
            <person name="Goldberg J."/>
            <person name="Gnerre S."/>
            <person name="Griggs A."/>
            <person name="Gujja S."/>
            <person name="Hansen M."/>
            <person name="Howarth C."/>
            <person name="Imamovic A."/>
            <person name="Ireland A."/>
            <person name="Larimer J."/>
            <person name="McCowan C."/>
            <person name="Murphy C."/>
            <person name="Pearson M."/>
            <person name="Poon T.W."/>
            <person name="Priest M."/>
            <person name="Roberts A."/>
            <person name="Saif S."/>
            <person name="Shea T."/>
            <person name="Sykes S."/>
            <person name="Wortman J."/>
            <person name="Nusbaum C."/>
            <person name="Birren B."/>
        </authorList>
    </citation>
    <scope>NUCLEOTIDE SEQUENCE [LARGE SCALE GENOMIC DNA]</scope>
    <source>
        <strain evidence="1 2">CIP 107465</strain>
    </source>
</reference>
<dbReference type="eggNOG" id="ENOG5032U0A">
    <property type="taxonomic scope" value="Bacteria"/>
</dbReference>
<comment type="caution">
    <text evidence="1">The sequence shown here is derived from an EMBL/GenBank/DDBJ whole genome shotgun (WGS) entry which is preliminary data.</text>
</comment>
<proteinExistence type="predicted"/>
<name>V2V6W1_9GAMM</name>
<evidence type="ECO:0000313" key="2">
    <source>
        <dbReference type="Proteomes" id="UP000017404"/>
    </source>
</evidence>